<dbReference type="InterPro" id="IPR013324">
    <property type="entry name" value="RNA_pol_sigma_r3/r4-like"/>
</dbReference>
<sequence>MYDYESCSELILIRKARRGDVKAFSELYARIYVDLYKFSLYMLKHPQDAEDAVSEAVIAAYENIGSLRKEESFRSWIFKILSNRCRKKLRDTGRTEELEAEMPATERDYAGAHDVREAFRILNEDERMIVAFSVFGGYQSDEIGGMMEMNPATVRSKKTRALDKMRRVLQ</sequence>
<accession>A0A174IAQ2</accession>
<keyword evidence="3" id="KW-0731">Sigma factor</keyword>
<name>A0A174IAQ2_9FIRM</name>
<feature type="domain" description="RNA polymerase sigma factor 70 region 4 type 2" evidence="7">
    <location>
        <begin position="115"/>
        <end position="165"/>
    </location>
</feature>
<protein>
    <submittedName>
        <fullName evidence="8">Sigma-24</fullName>
    </submittedName>
</protein>
<evidence type="ECO:0000256" key="5">
    <source>
        <dbReference type="ARBA" id="ARBA00023163"/>
    </source>
</evidence>
<dbReference type="InterPro" id="IPR007627">
    <property type="entry name" value="RNA_pol_sigma70_r2"/>
</dbReference>
<dbReference type="InterPro" id="IPR014284">
    <property type="entry name" value="RNA_pol_sigma-70_dom"/>
</dbReference>
<dbReference type="Pfam" id="PF04542">
    <property type="entry name" value="Sigma70_r2"/>
    <property type="match status" value="1"/>
</dbReference>
<dbReference type="PANTHER" id="PTHR43133:SF8">
    <property type="entry name" value="RNA POLYMERASE SIGMA FACTOR HI_1459-RELATED"/>
    <property type="match status" value="1"/>
</dbReference>
<keyword evidence="4" id="KW-0238">DNA-binding</keyword>
<dbReference type="NCBIfam" id="TIGR02937">
    <property type="entry name" value="sigma70-ECF"/>
    <property type="match status" value="1"/>
</dbReference>
<dbReference type="Pfam" id="PF08281">
    <property type="entry name" value="Sigma70_r4_2"/>
    <property type="match status" value="1"/>
</dbReference>
<dbReference type="InterPro" id="IPR013249">
    <property type="entry name" value="RNA_pol_sigma70_r4_t2"/>
</dbReference>
<evidence type="ECO:0000256" key="2">
    <source>
        <dbReference type="ARBA" id="ARBA00023015"/>
    </source>
</evidence>
<evidence type="ECO:0000256" key="4">
    <source>
        <dbReference type="ARBA" id="ARBA00023125"/>
    </source>
</evidence>
<gene>
    <name evidence="8" type="primary">rpoE_2</name>
    <name evidence="8" type="ORF">ERS852491_03420</name>
</gene>
<dbReference type="OrthoDB" id="9784984at2"/>
<reference evidence="8 9" key="1">
    <citation type="submission" date="2015-09" db="EMBL/GenBank/DDBJ databases">
        <authorList>
            <consortium name="Pathogen Informatics"/>
        </authorList>
    </citation>
    <scope>NUCLEOTIDE SEQUENCE [LARGE SCALE GENOMIC DNA]</scope>
    <source>
        <strain evidence="8 9">2789STDY5834876</strain>
    </source>
</reference>
<dbReference type="RefSeq" id="WP_055154398.1">
    <property type="nucleotide sequence ID" value="NZ_CYZU01000037.1"/>
</dbReference>
<evidence type="ECO:0000256" key="3">
    <source>
        <dbReference type="ARBA" id="ARBA00023082"/>
    </source>
</evidence>
<dbReference type="Proteomes" id="UP000095544">
    <property type="component" value="Unassembled WGS sequence"/>
</dbReference>
<evidence type="ECO:0000259" key="7">
    <source>
        <dbReference type="Pfam" id="PF08281"/>
    </source>
</evidence>
<dbReference type="GO" id="GO:0016987">
    <property type="term" value="F:sigma factor activity"/>
    <property type="evidence" value="ECO:0007669"/>
    <property type="project" value="UniProtKB-KW"/>
</dbReference>
<dbReference type="Gene3D" id="1.10.1740.10">
    <property type="match status" value="1"/>
</dbReference>
<dbReference type="GO" id="GO:0006352">
    <property type="term" value="P:DNA-templated transcription initiation"/>
    <property type="evidence" value="ECO:0007669"/>
    <property type="project" value="InterPro"/>
</dbReference>
<dbReference type="SUPFAM" id="SSF88946">
    <property type="entry name" value="Sigma2 domain of RNA polymerase sigma factors"/>
    <property type="match status" value="1"/>
</dbReference>
<proteinExistence type="inferred from homology"/>
<dbReference type="CDD" id="cd06171">
    <property type="entry name" value="Sigma70_r4"/>
    <property type="match status" value="1"/>
</dbReference>
<feature type="domain" description="RNA polymerase sigma-70 region 2" evidence="6">
    <location>
        <begin position="27"/>
        <end position="95"/>
    </location>
</feature>
<dbReference type="InterPro" id="IPR013325">
    <property type="entry name" value="RNA_pol_sigma_r2"/>
</dbReference>
<dbReference type="Gene3D" id="1.10.10.10">
    <property type="entry name" value="Winged helix-like DNA-binding domain superfamily/Winged helix DNA-binding domain"/>
    <property type="match status" value="1"/>
</dbReference>
<dbReference type="SUPFAM" id="SSF88659">
    <property type="entry name" value="Sigma3 and sigma4 domains of RNA polymerase sigma factors"/>
    <property type="match status" value="1"/>
</dbReference>
<dbReference type="GO" id="GO:0003677">
    <property type="term" value="F:DNA binding"/>
    <property type="evidence" value="ECO:0007669"/>
    <property type="project" value="UniProtKB-KW"/>
</dbReference>
<organism evidence="8 9">
    <name type="scientific">Faecalicatena contorta</name>
    <dbReference type="NCBI Taxonomy" id="39482"/>
    <lineage>
        <taxon>Bacteria</taxon>
        <taxon>Bacillati</taxon>
        <taxon>Bacillota</taxon>
        <taxon>Clostridia</taxon>
        <taxon>Lachnospirales</taxon>
        <taxon>Lachnospiraceae</taxon>
        <taxon>Faecalicatena</taxon>
    </lineage>
</organism>
<dbReference type="InterPro" id="IPR036388">
    <property type="entry name" value="WH-like_DNA-bd_sf"/>
</dbReference>
<keyword evidence="5" id="KW-0804">Transcription</keyword>
<dbReference type="AlphaFoldDB" id="A0A174IAQ2"/>
<evidence type="ECO:0000313" key="9">
    <source>
        <dbReference type="Proteomes" id="UP000095544"/>
    </source>
</evidence>
<dbReference type="InterPro" id="IPR039425">
    <property type="entry name" value="RNA_pol_sigma-70-like"/>
</dbReference>
<keyword evidence="2" id="KW-0805">Transcription regulation</keyword>
<dbReference type="EMBL" id="CYZU01000037">
    <property type="protein sequence ID" value="CUO82458.1"/>
    <property type="molecule type" value="Genomic_DNA"/>
</dbReference>
<dbReference type="STRING" id="39482.ERS852491_03420"/>
<evidence type="ECO:0000256" key="1">
    <source>
        <dbReference type="ARBA" id="ARBA00010641"/>
    </source>
</evidence>
<evidence type="ECO:0000259" key="6">
    <source>
        <dbReference type="Pfam" id="PF04542"/>
    </source>
</evidence>
<comment type="similarity">
    <text evidence="1">Belongs to the sigma-70 factor family. ECF subfamily.</text>
</comment>
<dbReference type="PANTHER" id="PTHR43133">
    <property type="entry name" value="RNA POLYMERASE ECF-TYPE SIGMA FACTO"/>
    <property type="match status" value="1"/>
</dbReference>
<evidence type="ECO:0000313" key="8">
    <source>
        <dbReference type="EMBL" id="CUO82458.1"/>
    </source>
</evidence>